<evidence type="ECO:0000256" key="1">
    <source>
        <dbReference type="ARBA" id="ARBA00009437"/>
    </source>
</evidence>
<dbReference type="PROSITE" id="PS50931">
    <property type="entry name" value="HTH_LYSR"/>
    <property type="match status" value="1"/>
</dbReference>
<dbReference type="Proteomes" id="UP000237423">
    <property type="component" value="Unassembled WGS sequence"/>
</dbReference>
<keyword evidence="4" id="KW-0804">Transcription</keyword>
<dbReference type="PRINTS" id="PR00039">
    <property type="entry name" value="HTHLYSR"/>
</dbReference>
<dbReference type="Pfam" id="PF03466">
    <property type="entry name" value="LysR_substrate"/>
    <property type="match status" value="1"/>
</dbReference>
<dbReference type="Gene3D" id="3.40.190.10">
    <property type="entry name" value="Periplasmic binding protein-like II"/>
    <property type="match status" value="1"/>
</dbReference>
<dbReference type="GO" id="GO:0003700">
    <property type="term" value="F:DNA-binding transcription factor activity"/>
    <property type="evidence" value="ECO:0007669"/>
    <property type="project" value="InterPro"/>
</dbReference>
<dbReference type="EMBL" id="PGFZ01000014">
    <property type="protein sequence ID" value="POZ50168.1"/>
    <property type="molecule type" value="Genomic_DNA"/>
</dbReference>
<evidence type="ECO:0000256" key="4">
    <source>
        <dbReference type="ARBA" id="ARBA00023163"/>
    </source>
</evidence>
<evidence type="ECO:0000256" key="3">
    <source>
        <dbReference type="ARBA" id="ARBA00023125"/>
    </source>
</evidence>
<evidence type="ECO:0000256" key="2">
    <source>
        <dbReference type="ARBA" id="ARBA00023015"/>
    </source>
</evidence>
<accession>A0A2S5CH85</accession>
<sequence length="300" mass="33957">MELIHLRILLALKQRGTLNAAAEELHLTQSALSHQMKNLEQRLKVVLWRKQGRTLVLTQAGRYLSEVAESVIATVTSAEQHLNLLAVGKTGQLTIGIDCHACYEWFRTILQPYLQAWPDLAIEVTSRYRFNAFEAIRQYKLDAVLTSDPLFNGGLHYQPLFDFELVLIVAKTHQFAGLGEIEPADLQQETILTYPVARERLDMFRKVLQPAGIEAFAHVTVEETDIMLLLAASQRGVCLLPDWLLADQAKHPDVVSLRFKNLPLTKTMYLATRHEDVQLDYIQWLIGHAARTSATVRPVA</sequence>
<name>A0A2S5CH85_9GAMM</name>
<dbReference type="InterPro" id="IPR005119">
    <property type="entry name" value="LysR_subst-bd"/>
</dbReference>
<dbReference type="InterPro" id="IPR036388">
    <property type="entry name" value="WH-like_DNA-bd_sf"/>
</dbReference>
<reference evidence="6 7" key="1">
    <citation type="submission" date="2017-11" db="EMBL/GenBank/DDBJ databases">
        <title>Draft Genome Sequence of Methylobacter psychrotolerans Sph1T, an Obligate Methanotroph from Low-Temperature Environments.</title>
        <authorList>
            <person name="Oshkin I.Y."/>
            <person name="Miroshnikov K."/>
            <person name="Belova S.E."/>
            <person name="Korzhenkov A."/>
            <person name="Toshchakov S.V."/>
            <person name="Dedysh S.N."/>
        </authorList>
    </citation>
    <scope>NUCLEOTIDE SEQUENCE [LARGE SCALE GENOMIC DNA]</scope>
    <source>
        <strain evidence="6 7">Sph1</strain>
    </source>
</reference>
<organism evidence="6 7">
    <name type="scientific">Methylovulum psychrotolerans</name>
    <dbReference type="NCBI Taxonomy" id="1704499"/>
    <lineage>
        <taxon>Bacteria</taxon>
        <taxon>Pseudomonadati</taxon>
        <taxon>Pseudomonadota</taxon>
        <taxon>Gammaproteobacteria</taxon>
        <taxon>Methylococcales</taxon>
        <taxon>Methylococcaceae</taxon>
        <taxon>Methylovulum</taxon>
    </lineage>
</organism>
<dbReference type="PANTHER" id="PTHR30126:SF25">
    <property type="entry name" value="HTH-TYPE TRANSCRIPTIONAL REGULATOR METR"/>
    <property type="match status" value="1"/>
</dbReference>
<dbReference type="AlphaFoldDB" id="A0A2S5CH85"/>
<evidence type="ECO:0000313" key="7">
    <source>
        <dbReference type="Proteomes" id="UP000237423"/>
    </source>
</evidence>
<dbReference type="PANTHER" id="PTHR30126">
    <property type="entry name" value="HTH-TYPE TRANSCRIPTIONAL REGULATOR"/>
    <property type="match status" value="1"/>
</dbReference>
<protein>
    <submittedName>
        <fullName evidence="6">LysR family transcriptional regulator</fullName>
    </submittedName>
</protein>
<keyword evidence="3" id="KW-0238">DNA-binding</keyword>
<dbReference type="RefSeq" id="WP_103975563.1">
    <property type="nucleotide sequence ID" value="NZ_PGFZ01000014.1"/>
</dbReference>
<dbReference type="InterPro" id="IPR036390">
    <property type="entry name" value="WH_DNA-bd_sf"/>
</dbReference>
<dbReference type="SUPFAM" id="SSF46785">
    <property type="entry name" value="Winged helix' DNA-binding domain"/>
    <property type="match status" value="1"/>
</dbReference>
<dbReference type="InterPro" id="IPR000847">
    <property type="entry name" value="LysR_HTH_N"/>
</dbReference>
<comment type="caution">
    <text evidence="6">The sequence shown here is derived from an EMBL/GenBank/DDBJ whole genome shotgun (WGS) entry which is preliminary data.</text>
</comment>
<evidence type="ECO:0000313" key="6">
    <source>
        <dbReference type="EMBL" id="POZ50168.1"/>
    </source>
</evidence>
<gene>
    <name evidence="6" type="ORF">AADEFJLK_04065</name>
</gene>
<keyword evidence="2" id="KW-0805">Transcription regulation</keyword>
<evidence type="ECO:0000259" key="5">
    <source>
        <dbReference type="PROSITE" id="PS50931"/>
    </source>
</evidence>
<dbReference type="GO" id="GO:0000976">
    <property type="term" value="F:transcription cis-regulatory region binding"/>
    <property type="evidence" value="ECO:0007669"/>
    <property type="project" value="TreeGrafter"/>
</dbReference>
<proteinExistence type="inferred from homology"/>
<feature type="domain" description="HTH lysR-type" evidence="5">
    <location>
        <begin position="1"/>
        <end position="58"/>
    </location>
</feature>
<dbReference type="Pfam" id="PF00126">
    <property type="entry name" value="HTH_1"/>
    <property type="match status" value="1"/>
</dbReference>
<dbReference type="Gene3D" id="1.10.10.10">
    <property type="entry name" value="Winged helix-like DNA-binding domain superfamily/Winged helix DNA-binding domain"/>
    <property type="match status" value="1"/>
</dbReference>
<dbReference type="SUPFAM" id="SSF53850">
    <property type="entry name" value="Periplasmic binding protein-like II"/>
    <property type="match status" value="1"/>
</dbReference>
<comment type="similarity">
    <text evidence="1">Belongs to the LysR transcriptional regulatory family.</text>
</comment>